<gene>
    <name evidence="1" type="ORF">E2C01_098782</name>
</gene>
<keyword evidence="2" id="KW-1185">Reference proteome</keyword>
<evidence type="ECO:0000313" key="2">
    <source>
        <dbReference type="Proteomes" id="UP000324222"/>
    </source>
</evidence>
<protein>
    <submittedName>
        <fullName evidence="1">Uncharacterized protein</fullName>
    </submittedName>
</protein>
<sequence length="18" mass="1908">MRSPASRSASTYHAPCSV</sequence>
<evidence type="ECO:0000313" key="1">
    <source>
        <dbReference type="EMBL" id="MPD03158.1"/>
    </source>
</evidence>
<reference evidence="1 2" key="1">
    <citation type="submission" date="2019-05" db="EMBL/GenBank/DDBJ databases">
        <title>Another draft genome of Portunus trituberculatus and its Hox gene families provides insights of decapod evolution.</title>
        <authorList>
            <person name="Jeong J.-H."/>
            <person name="Song I."/>
            <person name="Kim S."/>
            <person name="Choi T."/>
            <person name="Kim D."/>
            <person name="Ryu S."/>
            <person name="Kim W."/>
        </authorList>
    </citation>
    <scope>NUCLEOTIDE SEQUENCE [LARGE SCALE GENOMIC DNA]</scope>
    <source>
        <tissue evidence="1">Muscle</tissue>
    </source>
</reference>
<accession>A0A5B7KCZ3</accession>
<proteinExistence type="predicted"/>
<name>A0A5B7KCZ3_PORTR</name>
<dbReference type="Proteomes" id="UP000324222">
    <property type="component" value="Unassembled WGS sequence"/>
</dbReference>
<dbReference type="EMBL" id="VSRR010134938">
    <property type="protein sequence ID" value="MPD03158.1"/>
    <property type="molecule type" value="Genomic_DNA"/>
</dbReference>
<comment type="caution">
    <text evidence="1">The sequence shown here is derived from an EMBL/GenBank/DDBJ whole genome shotgun (WGS) entry which is preliminary data.</text>
</comment>
<dbReference type="AlphaFoldDB" id="A0A5B7KCZ3"/>
<organism evidence="1 2">
    <name type="scientific">Portunus trituberculatus</name>
    <name type="common">Swimming crab</name>
    <name type="synonym">Neptunus trituberculatus</name>
    <dbReference type="NCBI Taxonomy" id="210409"/>
    <lineage>
        <taxon>Eukaryota</taxon>
        <taxon>Metazoa</taxon>
        <taxon>Ecdysozoa</taxon>
        <taxon>Arthropoda</taxon>
        <taxon>Crustacea</taxon>
        <taxon>Multicrustacea</taxon>
        <taxon>Malacostraca</taxon>
        <taxon>Eumalacostraca</taxon>
        <taxon>Eucarida</taxon>
        <taxon>Decapoda</taxon>
        <taxon>Pleocyemata</taxon>
        <taxon>Brachyura</taxon>
        <taxon>Eubrachyura</taxon>
        <taxon>Portunoidea</taxon>
        <taxon>Portunidae</taxon>
        <taxon>Portuninae</taxon>
        <taxon>Portunus</taxon>
    </lineage>
</organism>